<dbReference type="Gene3D" id="3.30.200.20">
    <property type="entry name" value="Phosphorylase Kinase, domain 1"/>
    <property type="match status" value="1"/>
</dbReference>
<dbReference type="VEuPathDB" id="AmoebaDB:EIN_343630"/>
<feature type="non-terminal residue" evidence="6">
    <location>
        <position position="375"/>
    </location>
</feature>
<sequence>NIQFEKLQGGVCVNKVPLDFNEDSPELPLDKETRQLICVGNVSERTMKVQFSLKTDEEKFSIRFNPEVCTLRKGCACEFEVFISPVCTCKIDSSVMIISKSLKQGKEAMNKIELVGTTVYSIRLDPGELVEENKLGEGSFGIVIKGKFRGNEVAIKKMKQANTTPEALNEFDKEVKMLDKFRCDFIVHFYGAVFIKSKMCMVTEFARYGSLQDLIRKNKDIIVLMKMRLKLMLDAARGIAYLHKNGILHRDIKPDNILVISLEDKMIANGKLTDFGSSRNINMLMTNMTFTKGIGSPKYMAPEVLNKEKYKHAADVYSFSITMYECLGWCEAFGKEKFPLLLEYCRLCCKWGNGWNGQQQYLKMCLMLLKVHGYM</sequence>
<dbReference type="InterPro" id="IPR053215">
    <property type="entry name" value="TKL_Ser/Thr_kinase"/>
</dbReference>
<dbReference type="OrthoDB" id="4062651at2759"/>
<keyword evidence="7" id="KW-1185">Reference proteome</keyword>
<dbReference type="PROSITE" id="PS00107">
    <property type="entry name" value="PROTEIN_KINASE_ATP"/>
    <property type="match status" value="1"/>
</dbReference>
<dbReference type="GeneID" id="14882886"/>
<evidence type="ECO:0000259" key="5">
    <source>
        <dbReference type="PROSITE" id="PS50011"/>
    </source>
</evidence>
<comment type="similarity">
    <text evidence="4">Belongs to the protein kinase superfamily.</text>
</comment>
<dbReference type="SUPFAM" id="SSF56112">
    <property type="entry name" value="Protein kinase-like (PK-like)"/>
    <property type="match status" value="1"/>
</dbReference>
<evidence type="ECO:0000256" key="1">
    <source>
        <dbReference type="ARBA" id="ARBA00022741"/>
    </source>
</evidence>
<dbReference type="Pfam" id="PF00069">
    <property type="entry name" value="Pkinase"/>
    <property type="match status" value="1"/>
</dbReference>
<dbReference type="KEGG" id="eiv:EIN_343630"/>
<dbReference type="SMART" id="SM00220">
    <property type="entry name" value="S_TKc"/>
    <property type="match status" value="1"/>
</dbReference>
<organism evidence="6 7">
    <name type="scientific">Entamoeba invadens IP1</name>
    <dbReference type="NCBI Taxonomy" id="370355"/>
    <lineage>
        <taxon>Eukaryota</taxon>
        <taxon>Amoebozoa</taxon>
        <taxon>Evosea</taxon>
        <taxon>Archamoebae</taxon>
        <taxon>Mastigamoebida</taxon>
        <taxon>Entamoebidae</taxon>
        <taxon>Entamoeba</taxon>
    </lineage>
</organism>
<dbReference type="GO" id="GO:0005524">
    <property type="term" value="F:ATP binding"/>
    <property type="evidence" value="ECO:0007669"/>
    <property type="project" value="UniProtKB-UniRule"/>
</dbReference>
<protein>
    <submittedName>
        <fullName evidence="6">Tyrosine protein kinase, putative</fullName>
        <ecNumber evidence="6">2.7.11.14</ecNumber>
    </submittedName>
</protein>
<keyword evidence="6" id="KW-0808">Transferase</keyword>
<keyword evidence="4" id="KW-0723">Serine/threonine-protein kinase</keyword>
<proteinExistence type="inferred from homology"/>
<dbReference type="PANTHER" id="PTHR45756">
    <property type="entry name" value="PALMITOYLTRANSFERASE"/>
    <property type="match status" value="1"/>
</dbReference>
<dbReference type="Proteomes" id="UP000014680">
    <property type="component" value="Unassembled WGS sequence"/>
</dbReference>
<dbReference type="PROSITE" id="PS00108">
    <property type="entry name" value="PROTEIN_KINASE_ST"/>
    <property type="match status" value="1"/>
</dbReference>
<dbReference type="PANTHER" id="PTHR45756:SF1">
    <property type="entry name" value="PROTEIN KINASE DOMAIN CONTAINING PROTEIN"/>
    <property type="match status" value="1"/>
</dbReference>
<evidence type="ECO:0000256" key="2">
    <source>
        <dbReference type="ARBA" id="ARBA00022840"/>
    </source>
</evidence>
<keyword evidence="2 3" id="KW-0067">ATP-binding</keyword>
<dbReference type="InterPro" id="IPR000719">
    <property type="entry name" value="Prot_kinase_dom"/>
</dbReference>
<evidence type="ECO:0000313" key="6">
    <source>
        <dbReference type="EMBL" id="ELP83911.1"/>
    </source>
</evidence>
<evidence type="ECO:0000313" key="7">
    <source>
        <dbReference type="Proteomes" id="UP000014680"/>
    </source>
</evidence>
<feature type="non-terminal residue" evidence="6">
    <location>
        <position position="1"/>
    </location>
</feature>
<dbReference type="InterPro" id="IPR011009">
    <property type="entry name" value="Kinase-like_dom_sf"/>
</dbReference>
<feature type="domain" description="Protein kinase" evidence="5">
    <location>
        <begin position="129"/>
        <end position="375"/>
    </location>
</feature>
<dbReference type="Gene3D" id="1.10.510.10">
    <property type="entry name" value="Transferase(Phosphotransferase) domain 1"/>
    <property type="match status" value="1"/>
</dbReference>
<dbReference type="AlphaFoldDB" id="L7FK13"/>
<dbReference type="GO" id="GO:0050254">
    <property type="term" value="F:rhodopsin kinase activity"/>
    <property type="evidence" value="ECO:0007669"/>
    <property type="project" value="UniProtKB-EC"/>
</dbReference>
<dbReference type="RefSeq" id="XP_004183257.1">
    <property type="nucleotide sequence ID" value="XM_004183209.1"/>
</dbReference>
<evidence type="ECO:0000256" key="3">
    <source>
        <dbReference type="PROSITE-ProRule" id="PRU10141"/>
    </source>
</evidence>
<keyword evidence="1 3" id="KW-0547">Nucleotide-binding</keyword>
<dbReference type="EC" id="2.7.11.14" evidence="6"/>
<dbReference type="InterPro" id="IPR017441">
    <property type="entry name" value="Protein_kinase_ATP_BS"/>
</dbReference>
<dbReference type="InterPro" id="IPR008271">
    <property type="entry name" value="Ser/Thr_kinase_AS"/>
</dbReference>
<keyword evidence="6" id="KW-0418">Kinase</keyword>
<accession>L7FK13</accession>
<dbReference type="EMBL" id="KB207213">
    <property type="protein sequence ID" value="ELP83911.1"/>
    <property type="molecule type" value="Genomic_DNA"/>
</dbReference>
<feature type="binding site" evidence="3">
    <location>
        <position position="157"/>
    </location>
    <ligand>
        <name>ATP</name>
        <dbReference type="ChEBI" id="CHEBI:30616"/>
    </ligand>
</feature>
<evidence type="ECO:0000256" key="4">
    <source>
        <dbReference type="RuleBase" id="RU000304"/>
    </source>
</evidence>
<gene>
    <name evidence="6" type="ORF">EIN_343630</name>
</gene>
<dbReference type="PROSITE" id="PS50011">
    <property type="entry name" value="PROTEIN_KINASE_DOM"/>
    <property type="match status" value="1"/>
</dbReference>
<reference evidence="6 7" key="1">
    <citation type="submission" date="2012-10" db="EMBL/GenBank/DDBJ databases">
        <authorList>
            <person name="Zafar N."/>
            <person name="Inman J."/>
            <person name="Hall N."/>
            <person name="Lorenzi H."/>
            <person name="Caler E."/>
        </authorList>
    </citation>
    <scope>NUCLEOTIDE SEQUENCE [LARGE SCALE GENOMIC DNA]</scope>
    <source>
        <strain evidence="6 7">IP1</strain>
    </source>
</reference>
<name>L7FK13_ENTIV</name>